<dbReference type="Proteomes" id="UP000756346">
    <property type="component" value="Unassembled WGS sequence"/>
</dbReference>
<dbReference type="AlphaFoldDB" id="A0A9P8XUG1"/>
<dbReference type="OrthoDB" id="4779832at2759"/>
<keyword evidence="1" id="KW-0040">ANK repeat</keyword>
<feature type="repeat" description="ANK" evidence="1">
    <location>
        <begin position="359"/>
        <end position="391"/>
    </location>
</feature>
<evidence type="ECO:0000259" key="2">
    <source>
        <dbReference type="PROSITE" id="PS50181"/>
    </source>
</evidence>
<dbReference type="Pfam" id="PF12796">
    <property type="entry name" value="Ank_2"/>
    <property type="match status" value="1"/>
</dbReference>
<dbReference type="SUPFAM" id="SSF48403">
    <property type="entry name" value="Ankyrin repeat"/>
    <property type="match status" value="1"/>
</dbReference>
<dbReference type="EMBL" id="JAGTJQ010000014">
    <property type="protein sequence ID" value="KAH7012724.1"/>
    <property type="molecule type" value="Genomic_DNA"/>
</dbReference>
<dbReference type="SUPFAM" id="SSF81383">
    <property type="entry name" value="F-box domain"/>
    <property type="match status" value="1"/>
</dbReference>
<dbReference type="PROSITE" id="PS50088">
    <property type="entry name" value="ANK_REPEAT"/>
    <property type="match status" value="1"/>
</dbReference>
<dbReference type="SMART" id="SM00248">
    <property type="entry name" value="ANK"/>
    <property type="match status" value="3"/>
</dbReference>
<dbReference type="GeneID" id="70187075"/>
<dbReference type="RefSeq" id="XP_046004989.1">
    <property type="nucleotide sequence ID" value="XM_046157529.1"/>
</dbReference>
<dbReference type="PROSITE" id="PS50181">
    <property type="entry name" value="FBOX"/>
    <property type="match status" value="1"/>
</dbReference>
<feature type="domain" description="F-box" evidence="2">
    <location>
        <begin position="11"/>
        <end position="55"/>
    </location>
</feature>
<reference evidence="3" key="1">
    <citation type="journal article" date="2021" name="Nat. Commun.">
        <title>Genetic determinants of endophytism in the Arabidopsis root mycobiome.</title>
        <authorList>
            <person name="Mesny F."/>
            <person name="Miyauchi S."/>
            <person name="Thiergart T."/>
            <person name="Pickel B."/>
            <person name="Atanasova L."/>
            <person name="Karlsson M."/>
            <person name="Huettel B."/>
            <person name="Barry K.W."/>
            <person name="Haridas S."/>
            <person name="Chen C."/>
            <person name="Bauer D."/>
            <person name="Andreopoulos W."/>
            <person name="Pangilinan J."/>
            <person name="LaButti K."/>
            <person name="Riley R."/>
            <person name="Lipzen A."/>
            <person name="Clum A."/>
            <person name="Drula E."/>
            <person name="Henrissat B."/>
            <person name="Kohler A."/>
            <person name="Grigoriev I.V."/>
            <person name="Martin F.M."/>
            <person name="Hacquard S."/>
        </authorList>
    </citation>
    <scope>NUCLEOTIDE SEQUENCE</scope>
    <source>
        <strain evidence="3">MPI-CAGE-CH-0230</strain>
    </source>
</reference>
<dbReference type="InterPro" id="IPR052391">
    <property type="entry name" value="E3_Ligase-Neurotoxin"/>
</dbReference>
<sequence length="621" mass="68723">MNDSQSLDLPPSQLMLLPRELLLCILGYLDARSLTQVEKASRDLRDAAKAAFRGVYGPGISHRQVQSGLPFRELAIEEQLYGCDAFDTEKDIKFLLRVMYNQVPAPTDNDNDHFAAFVLISIRRSRAKSTPAWLETAALALMIQTRIEEADAYYERLSALGPFPPDVALAQARFGSCQRFATTLHNLAEPPTAHLLAKSAVCAAVRGDVDLLKYLCANFSEQLDWAIGDYTTASVAAFGGHINVLEFLHNRGVNIVSPMLRPLPILTAVNCGRQEVVRYLLEKGAPTCHNGLLLAASAISRGFLDILRLISDARTLPNADLAGRLLIGYAVESEIAESREAIIEFLVVEAKLDINALGVGGTALHIAVKSGNIRIVKCLLRLGADPLAKDLLGQAVFEHAVSHNRPVAEWFAEEYGASISKYAVQKARLVAEVMQSWTQNWIYRLADWVQDSVLVSAQDTKFQAVGRAWRAHGMNGKLSSIWLRNLSLTALQWYVGEFRGRDVEKSYLDAAAISFGLTRVIDSRYGLTTREHNSPIKDDELLQAALTIATVYHPFESLMRRALVSELHQRLPSARIRALGQVLADPDAQMFLMGHAAIAREEAEVFTKLIDSQRWRLRGKG</sequence>
<name>A0A9P8XUG1_9PEZI</name>
<organism evidence="3 4">
    <name type="scientific">Microdochium trichocladiopsis</name>
    <dbReference type="NCBI Taxonomy" id="1682393"/>
    <lineage>
        <taxon>Eukaryota</taxon>
        <taxon>Fungi</taxon>
        <taxon>Dikarya</taxon>
        <taxon>Ascomycota</taxon>
        <taxon>Pezizomycotina</taxon>
        <taxon>Sordariomycetes</taxon>
        <taxon>Xylariomycetidae</taxon>
        <taxon>Xylariales</taxon>
        <taxon>Microdochiaceae</taxon>
        <taxon>Microdochium</taxon>
    </lineage>
</organism>
<evidence type="ECO:0000256" key="1">
    <source>
        <dbReference type="PROSITE-ProRule" id="PRU00023"/>
    </source>
</evidence>
<dbReference type="InterPro" id="IPR036770">
    <property type="entry name" value="Ankyrin_rpt-contain_sf"/>
</dbReference>
<evidence type="ECO:0000313" key="4">
    <source>
        <dbReference type="Proteomes" id="UP000756346"/>
    </source>
</evidence>
<gene>
    <name evidence="3" type="ORF">B0I36DRAFT_356092</name>
</gene>
<dbReference type="PANTHER" id="PTHR24133:SF40">
    <property type="entry name" value="ANKYRIN REPEAT DOMAIN 44"/>
    <property type="match status" value="1"/>
</dbReference>
<keyword evidence="4" id="KW-1185">Reference proteome</keyword>
<proteinExistence type="predicted"/>
<protein>
    <submittedName>
        <fullName evidence="3">Ankyrin repeat-containing domain protein</fullName>
    </submittedName>
</protein>
<dbReference type="Pfam" id="PF12937">
    <property type="entry name" value="F-box-like"/>
    <property type="match status" value="1"/>
</dbReference>
<dbReference type="PANTHER" id="PTHR24133">
    <property type="entry name" value="ANKYRIN DOMAIN-CONTAINING"/>
    <property type="match status" value="1"/>
</dbReference>
<dbReference type="InterPro" id="IPR036047">
    <property type="entry name" value="F-box-like_dom_sf"/>
</dbReference>
<dbReference type="PROSITE" id="PS50297">
    <property type="entry name" value="ANK_REP_REGION"/>
    <property type="match status" value="1"/>
</dbReference>
<evidence type="ECO:0000313" key="3">
    <source>
        <dbReference type="EMBL" id="KAH7012724.1"/>
    </source>
</evidence>
<comment type="caution">
    <text evidence="3">The sequence shown here is derived from an EMBL/GenBank/DDBJ whole genome shotgun (WGS) entry which is preliminary data.</text>
</comment>
<dbReference type="InterPro" id="IPR001810">
    <property type="entry name" value="F-box_dom"/>
</dbReference>
<dbReference type="InterPro" id="IPR002110">
    <property type="entry name" value="Ankyrin_rpt"/>
</dbReference>
<dbReference type="Gene3D" id="1.25.40.20">
    <property type="entry name" value="Ankyrin repeat-containing domain"/>
    <property type="match status" value="2"/>
</dbReference>
<accession>A0A9P8XUG1</accession>
<dbReference type="Gene3D" id="1.20.1280.50">
    <property type="match status" value="1"/>
</dbReference>